<sequence length="264" mass="28673">MTRKAIAAAAASLLALGFVPASAQDLPDLGGRTIRAVTENAYYPLNFADPETGEGIGLEYDVINEIAKRLNATVEWDLTAWDVMIEAVRTGQFDVGADGITITEEREEQIDFTDPFITVEQYLLVRADEDRITGVESFAEHEDLLFGAQAGTSSFYTAIYDVLDGDESNPRVKVFDSFGAAVQAVKAGDVDAVIADQAASAGYIGADPNSFKQAGEPIKSDPFGFILTPDSDLVEPFNAALAQLEAEGWLEERINYWFFEYGAE</sequence>
<dbReference type="SMART" id="SM00062">
    <property type="entry name" value="PBPb"/>
    <property type="match status" value="1"/>
</dbReference>
<dbReference type="PANTHER" id="PTHR35936">
    <property type="entry name" value="MEMBRANE-BOUND LYTIC MUREIN TRANSGLYCOSYLASE F"/>
    <property type="match status" value="1"/>
</dbReference>
<evidence type="ECO:0000259" key="3">
    <source>
        <dbReference type="SMART" id="SM00062"/>
    </source>
</evidence>
<dbReference type="EMBL" id="JBHUNP010000001">
    <property type="protein sequence ID" value="MFD2647950.1"/>
    <property type="molecule type" value="Genomic_DNA"/>
</dbReference>
<accession>A0ABW5QJM9</accession>
<evidence type="ECO:0000313" key="5">
    <source>
        <dbReference type="EMBL" id="MFD2647950.1"/>
    </source>
</evidence>
<evidence type="ECO:0000256" key="2">
    <source>
        <dbReference type="SAM" id="SignalP"/>
    </source>
</evidence>
<dbReference type="InterPro" id="IPR001320">
    <property type="entry name" value="Iontro_rcpt_C"/>
</dbReference>
<keyword evidence="6" id="KW-1185">Reference proteome</keyword>
<proteinExistence type="predicted"/>
<feature type="signal peptide" evidence="2">
    <location>
        <begin position="1"/>
        <end position="23"/>
    </location>
</feature>
<evidence type="ECO:0000256" key="1">
    <source>
        <dbReference type="ARBA" id="ARBA00022729"/>
    </source>
</evidence>
<keyword evidence="1 2" id="KW-0732">Signal</keyword>
<feature type="domain" description="Solute-binding protein family 3/N-terminal" evidence="3">
    <location>
        <begin position="33"/>
        <end position="261"/>
    </location>
</feature>
<dbReference type="Proteomes" id="UP001597521">
    <property type="component" value="Unassembled WGS sequence"/>
</dbReference>
<protein>
    <submittedName>
        <fullName evidence="5">Substrate-binding periplasmic protein</fullName>
    </submittedName>
</protein>
<feature type="domain" description="Ionotropic glutamate receptor C-terminal" evidence="4">
    <location>
        <begin position="33"/>
        <end position="260"/>
    </location>
</feature>
<name>A0ABW5QJM9_9HYPH</name>
<dbReference type="InterPro" id="IPR001638">
    <property type="entry name" value="Solute-binding_3/MltF_N"/>
</dbReference>
<evidence type="ECO:0000259" key="4">
    <source>
        <dbReference type="SMART" id="SM00079"/>
    </source>
</evidence>
<dbReference type="PANTHER" id="PTHR35936:SF17">
    <property type="entry name" value="ARGININE-BINDING EXTRACELLULAR PROTEIN ARTP"/>
    <property type="match status" value="1"/>
</dbReference>
<evidence type="ECO:0000313" key="6">
    <source>
        <dbReference type="Proteomes" id="UP001597521"/>
    </source>
</evidence>
<dbReference type="RefSeq" id="WP_386832994.1">
    <property type="nucleotide sequence ID" value="NZ_JBHUNP010000001.1"/>
</dbReference>
<dbReference type="Gene3D" id="3.40.190.10">
    <property type="entry name" value="Periplasmic binding protein-like II"/>
    <property type="match status" value="2"/>
</dbReference>
<dbReference type="SUPFAM" id="SSF53850">
    <property type="entry name" value="Periplasmic binding protein-like II"/>
    <property type="match status" value="1"/>
</dbReference>
<organism evidence="5 6">
    <name type="scientific">Devosia albogilva</name>
    <dbReference type="NCBI Taxonomy" id="429726"/>
    <lineage>
        <taxon>Bacteria</taxon>
        <taxon>Pseudomonadati</taxon>
        <taxon>Pseudomonadota</taxon>
        <taxon>Alphaproteobacteria</taxon>
        <taxon>Hyphomicrobiales</taxon>
        <taxon>Devosiaceae</taxon>
        <taxon>Devosia</taxon>
    </lineage>
</organism>
<dbReference type="SMART" id="SM00079">
    <property type="entry name" value="PBPe"/>
    <property type="match status" value="1"/>
</dbReference>
<reference evidence="6" key="1">
    <citation type="journal article" date="2019" name="Int. J. Syst. Evol. Microbiol.">
        <title>The Global Catalogue of Microorganisms (GCM) 10K type strain sequencing project: providing services to taxonomists for standard genome sequencing and annotation.</title>
        <authorList>
            <consortium name="The Broad Institute Genomics Platform"/>
            <consortium name="The Broad Institute Genome Sequencing Center for Infectious Disease"/>
            <person name="Wu L."/>
            <person name="Ma J."/>
        </authorList>
    </citation>
    <scope>NUCLEOTIDE SEQUENCE [LARGE SCALE GENOMIC DNA]</scope>
    <source>
        <strain evidence="6">CCM 7427</strain>
    </source>
</reference>
<comment type="caution">
    <text evidence="5">The sequence shown here is derived from an EMBL/GenBank/DDBJ whole genome shotgun (WGS) entry which is preliminary data.</text>
</comment>
<gene>
    <name evidence="5" type="ORF">ACFSX5_09120</name>
</gene>
<dbReference type="Pfam" id="PF00497">
    <property type="entry name" value="SBP_bac_3"/>
    <property type="match status" value="1"/>
</dbReference>
<feature type="chain" id="PRO_5045261974" evidence="2">
    <location>
        <begin position="24"/>
        <end position="264"/>
    </location>
</feature>